<reference evidence="9" key="1">
    <citation type="journal article" date="2015" name="MBio">
        <title>Genome-Resolved Metagenomic Analysis Reveals Roles for Candidate Phyla and Other Microbial Community Members in Biogeochemical Transformations in Oil Reservoirs.</title>
        <authorList>
            <person name="Hu P."/>
            <person name="Tom L."/>
            <person name="Singh A."/>
            <person name="Thomas B.C."/>
            <person name="Baker B.J."/>
            <person name="Piceno Y.M."/>
            <person name="Andersen G.L."/>
            <person name="Banfield J.F."/>
        </authorList>
    </citation>
    <scope>NUCLEOTIDE SEQUENCE [LARGE SCALE GENOMIC DNA]</scope>
</reference>
<dbReference type="Gene3D" id="3.40.50.150">
    <property type="entry name" value="Vaccinia Virus protein VP39"/>
    <property type="match status" value="1"/>
</dbReference>
<feature type="domain" description="Type II methyltransferase M.TaqI-like" evidence="7">
    <location>
        <begin position="580"/>
        <end position="823"/>
    </location>
</feature>
<evidence type="ECO:0000256" key="2">
    <source>
        <dbReference type="ARBA" id="ARBA00022603"/>
    </source>
</evidence>
<dbReference type="PROSITE" id="PS00092">
    <property type="entry name" value="N6_MTASE"/>
    <property type="match status" value="1"/>
</dbReference>
<proteinExistence type="predicted"/>
<evidence type="ECO:0000313" key="8">
    <source>
        <dbReference type="EMBL" id="KUK87715.1"/>
    </source>
</evidence>
<dbReference type="GO" id="GO:0032259">
    <property type="term" value="P:methylation"/>
    <property type="evidence" value="ECO:0007669"/>
    <property type="project" value="UniProtKB-KW"/>
</dbReference>
<dbReference type="InterPro" id="IPR011639">
    <property type="entry name" value="MethylTrfase_TaqI-like_dom"/>
</dbReference>
<feature type="coiled-coil region" evidence="6">
    <location>
        <begin position="642"/>
        <end position="669"/>
    </location>
</feature>
<name>A0A124G0J9_UNCT6</name>
<dbReference type="SUPFAM" id="SSF53335">
    <property type="entry name" value="S-adenosyl-L-methionine-dependent methyltransferases"/>
    <property type="match status" value="1"/>
</dbReference>
<dbReference type="GO" id="GO:0009007">
    <property type="term" value="F:site-specific DNA-methyltransferase (adenine-specific) activity"/>
    <property type="evidence" value="ECO:0007669"/>
    <property type="project" value="UniProtKB-EC"/>
</dbReference>
<keyword evidence="4" id="KW-0949">S-adenosyl-L-methionine</keyword>
<keyword evidence="3" id="KW-0808">Transferase</keyword>
<dbReference type="PRINTS" id="PR00507">
    <property type="entry name" value="N12N6MTFRASE"/>
</dbReference>
<dbReference type="EC" id="2.1.1.72" evidence="1"/>
<evidence type="ECO:0000256" key="6">
    <source>
        <dbReference type="SAM" id="Coils"/>
    </source>
</evidence>
<accession>A0A124G0J9</accession>
<dbReference type="PANTHER" id="PTHR33841">
    <property type="entry name" value="DNA METHYLTRANSFERASE YEEA-RELATED"/>
    <property type="match status" value="1"/>
</dbReference>
<organism evidence="8 9">
    <name type="scientific">candidate division TA06 bacterium 34_109</name>
    <dbReference type="NCBI Taxonomy" id="1635277"/>
    <lineage>
        <taxon>Bacteria</taxon>
        <taxon>Bacteria division TA06</taxon>
    </lineage>
</organism>
<dbReference type="GO" id="GO:0006304">
    <property type="term" value="P:DNA modification"/>
    <property type="evidence" value="ECO:0007669"/>
    <property type="project" value="InterPro"/>
</dbReference>
<comment type="caution">
    <text evidence="8">The sequence shown here is derived from an EMBL/GenBank/DDBJ whole genome shotgun (WGS) entry which is preliminary data.</text>
</comment>
<evidence type="ECO:0000256" key="4">
    <source>
        <dbReference type="ARBA" id="ARBA00022691"/>
    </source>
</evidence>
<feature type="coiled-coil region" evidence="6">
    <location>
        <begin position="541"/>
        <end position="568"/>
    </location>
</feature>
<keyword evidence="2" id="KW-0489">Methyltransferase</keyword>
<dbReference type="GO" id="GO:0003676">
    <property type="term" value="F:nucleic acid binding"/>
    <property type="evidence" value="ECO:0007669"/>
    <property type="project" value="InterPro"/>
</dbReference>
<comment type="catalytic activity">
    <reaction evidence="5">
        <text>a 2'-deoxyadenosine in DNA + S-adenosyl-L-methionine = an N(6)-methyl-2'-deoxyadenosine in DNA + S-adenosyl-L-homocysteine + H(+)</text>
        <dbReference type="Rhea" id="RHEA:15197"/>
        <dbReference type="Rhea" id="RHEA-COMP:12418"/>
        <dbReference type="Rhea" id="RHEA-COMP:12419"/>
        <dbReference type="ChEBI" id="CHEBI:15378"/>
        <dbReference type="ChEBI" id="CHEBI:57856"/>
        <dbReference type="ChEBI" id="CHEBI:59789"/>
        <dbReference type="ChEBI" id="CHEBI:90615"/>
        <dbReference type="ChEBI" id="CHEBI:90616"/>
        <dbReference type="EC" id="2.1.1.72"/>
    </reaction>
</comment>
<dbReference type="PANTHER" id="PTHR33841:SF1">
    <property type="entry name" value="DNA METHYLTRANSFERASE A"/>
    <property type="match status" value="1"/>
</dbReference>
<dbReference type="InterPro" id="IPR002052">
    <property type="entry name" value="DNA_methylase_N6_adenine_CS"/>
</dbReference>
<dbReference type="InterPro" id="IPR029063">
    <property type="entry name" value="SAM-dependent_MTases_sf"/>
</dbReference>
<evidence type="ECO:0000256" key="3">
    <source>
        <dbReference type="ARBA" id="ARBA00022679"/>
    </source>
</evidence>
<sequence>MSSKDILKSIIEDFNIERFENFFREKNDKLRFPNESICFEDAENNFTDGKKLAEGELDDGKLIVCSIFVNKELSERSGKKAQYILGKNILKEEQADAGIFIFYDKKSNFRFSLIYTNYSGKSRDWSSFKRFTYYVNPEHTNKTFLHQVGEGDFSTIEKIKEAFSVEPVTKQFYNEIQSWYFWAMDKIMFPDDYKYSDDPKKNLEIRNATNLIRLLTRIIFIWFLKEKELIPNNLFKIDELKKIVKDCYSSLESKNYYNAIIQNLFFATLNQKMGERRFASEEGYLENKKEYGVKNLYRYLDKFLINKDEILKLFKDIPFLNGGLFDCLDKEDETGKVIYIDGFSRNPKKQAIIPDYLFFEKNEEKVDLSLYGFSEKSVRGLIEILNSYNFSIDENTPVDQEIALDPELLGKIFENLLASYNPETATTARKSTGSYYTPREIVDYMVETSIFEYLKVKYPEIDEDKFKKLVSYSEDIPDFSEEDKRKIIDAIDKIKILDPACGSGAFPMGMLHKLVLALEKIDPDNKLWQERQYQKILKHYKEIEKSKNDDKKEILKELNETFDETLNNPNYARKLYLIENSIYGVDIQPIAVQIAKLRFFISLLIEQKTNNDKEKNYGIKPLPNLETKFVVANTLIGLEDTNILYSIEVENLKNELLKLRERYFKIKTKKDKVSIKNKDKEIRKKMLDELKKAGFPETVAEKIAKFDIFNQNISNDWFDPEWMFGIKDGFDIVIGNPPYGNILNKDKNGEFNSGKFVKNKYKYSTDSDIASPFIEKGINLLREKGNLVYIITYAITFNKDFSKNRNQLNSSFEKVEIYSFDRDKCRIFKSMSQSVSILKAINKNTGNNKGIYTSIMFREMPDIHTIKVNNCKDYLLPKTTKYYNPHRLPKLGEDINLSILNKLFAYKEFISQIIRKTGIKIWIRTSGNYWYNAFDRKPYESVEISFLYLDKDFSNFLILLINSSLFYFWFRIYGDARHMNMDILGNFSLPNRDTISKYNILLSKMKERFMEKLFSVFDKKHKRFETSKIKSEIDLVDLVICKYLYNLDYEEILHIINYDFEVRTGNKLPQEFLDIINQIINIKKQNPQADTGELEREIDKLVFRLYDLTEEEINIIEGEK</sequence>
<dbReference type="PATRIC" id="fig|1635277.3.peg.1294"/>
<dbReference type="EMBL" id="LGGX01000003">
    <property type="protein sequence ID" value="KUK87715.1"/>
    <property type="molecule type" value="Genomic_DNA"/>
</dbReference>
<protein>
    <recommendedName>
        <fullName evidence="1">site-specific DNA-methyltransferase (adenine-specific)</fullName>
        <ecNumber evidence="1">2.1.1.72</ecNumber>
    </recommendedName>
</protein>
<gene>
    <name evidence="8" type="ORF">XE03_0606</name>
</gene>
<dbReference type="AlphaFoldDB" id="A0A124G0J9"/>
<dbReference type="InterPro" id="IPR050953">
    <property type="entry name" value="N4_N6_ade-DNA_methylase"/>
</dbReference>
<evidence type="ECO:0000259" key="7">
    <source>
        <dbReference type="Pfam" id="PF07669"/>
    </source>
</evidence>
<evidence type="ECO:0000256" key="5">
    <source>
        <dbReference type="ARBA" id="ARBA00047942"/>
    </source>
</evidence>
<evidence type="ECO:0000256" key="1">
    <source>
        <dbReference type="ARBA" id="ARBA00011900"/>
    </source>
</evidence>
<dbReference type="Proteomes" id="UP000053467">
    <property type="component" value="Unassembled WGS sequence"/>
</dbReference>
<keyword evidence="6" id="KW-0175">Coiled coil</keyword>
<dbReference type="Pfam" id="PF07669">
    <property type="entry name" value="Eco57I"/>
    <property type="match status" value="1"/>
</dbReference>
<evidence type="ECO:0000313" key="9">
    <source>
        <dbReference type="Proteomes" id="UP000053467"/>
    </source>
</evidence>